<gene>
    <name evidence="2" type="ORF">IDH45_13700</name>
</gene>
<feature type="transmembrane region" description="Helical" evidence="1">
    <location>
        <begin position="9"/>
        <end position="26"/>
    </location>
</feature>
<evidence type="ECO:0000256" key="1">
    <source>
        <dbReference type="SAM" id="Phobius"/>
    </source>
</evidence>
<name>A0A927H0D8_9BACL</name>
<organism evidence="2 3">
    <name type="scientific">Paenibacillus oceani</name>
    <dbReference type="NCBI Taxonomy" id="2772510"/>
    <lineage>
        <taxon>Bacteria</taxon>
        <taxon>Bacillati</taxon>
        <taxon>Bacillota</taxon>
        <taxon>Bacilli</taxon>
        <taxon>Bacillales</taxon>
        <taxon>Paenibacillaceae</taxon>
        <taxon>Paenibacillus</taxon>
    </lineage>
</organism>
<evidence type="ECO:0000313" key="2">
    <source>
        <dbReference type="EMBL" id="MBD2863042.1"/>
    </source>
</evidence>
<sequence>MNGIGQRSRLGIVSVLILAAALWTYFEWVRPPVNQLAERSIREQDPSYQEMIHLQAWGDQLVVYYRTNDKVTAVLLHKKMLGYEIAQYLLKHELNEMQSKAISWNGNGGDGKENPNLLHGIVYDPAVTQVILISERSKGATIIRNGSTTIWFSFLDDQPQLPITIRATDKNGKTLYETGVMEHWGEQKRL</sequence>
<dbReference type="Proteomes" id="UP000639396">
    <property type="component" value="Unassembled WGS sequence"/>
</dbReference>
<proteinExistence type="predicted"/>
<protein>
    <submittedName>
        <fullName evidence="2">Uncharacterized protein</fullName>
    </submittedName>
</protein>
<keyword evidence="1" id="KW-0472">Membrane</keyword>
<comment type="caution">
    <text evidence="2">The sequence shown here is derived from an EMBL/GenBank/DDBJ whole genome shotgun (WGS) entry which is preliminary data.</text>
</comment>
<dbReference type="AlphaFoldDB" id="A0A927H0D8"/>
<dbReference type="EMBL" id="JACXJA010000016">
    <property type="protein sequence ID" value="MBD2863042.1"/>
    <property type="molecule type" value="Genomic_DNA"/>
</dbReference>
<evidence type="ECO:0000313" key="3">
    <source>
        <dbReference type="Proteomes" id="UP000639396"/>
    </source>
</evidence>
<keyword evidence="1" id="KW-0812">Transmembrane</keyword>
<keyword evidence="3" id="KW-1185">Reference proteome</keyword>
<accession>A0A927H0D8</accession>
<keyword evidence="1" id="KW-1133">Transmembrane helix</keyword>
<dbReference type="RefSeq" id="WP_190928483.1">
    <property type="nucleotide sequence ID" value="NZ_JACXJA010000016.1"/>
</dbReference>
<reference evidence="2" key="1">
    <citation type="submission" date="2020-09" db="EMBL/GenBank/DDBJ databases">
        <title>A novel bacterium of genus Paenibacillus, isolated from South China Sea.</title>
        <authorList>
            <person name="Huang H."/>
            <person name="Mo K."/>
            <person name="Hu Y."/>
        </authorList>
    </citation>
    <scope>NUCLEOTIDE SEQUENCE</scope>
    <source>
        <strain evidence="2">IB182363</strain>
    </source>
</reference>